<dbReference type="Pfam" id="PF00183">
    <property type="entry name" value="HSP90"/>
    <property type="match status" value="1"/>
</dbReference>
<dbReference type="Gene3D" id="3.30.230.80">
    <property type="match status" value="1"/>
</dbReference>
<evidence type="ECO:0000313" key="4">
    <source>
        <dbReference type="EMBL" id="CAK0890751.1"/>
    </source>
</evidence>
<dbReference type="Gene3D" id="3.40.50.11260">
    <property type="match status" value="1"/>
</dbReference>
<feature type="compositionally biased region" description="Low complexity" evidence="3">
    <location>
        <begin position="404"/>
        <end position="415"/>
    </location>
</feature>
<dbReference type="SUPFAM" id="SSF54211">
    <property type="entry name" value="Ribosomal protein S5 domain 2-like"/>
    <property type="match status" value="1"/>
</dbReference>
<feature type="non-terminal residue" evidence="4">
    <location>
        <position position="616"/>
    </location>
</feature>
<comment type="caution">
    <text evidence="4">The sequence shown here is derived from an EMBL/GenBank/DDBJ whole genome shotgun (WGS) entry which is preliminary data.</text>
</comment>
<dbReference type="Proteomes" id="UP001189429">
    <property type="component" value="Unassembled WGS sequence"/>
</dbReference>
<evidence type="ECO:0000256" key="1">
    <source>
        <dbReference type="ARBA" id="ARBA00008239"/>
    </source>
</evidence>
<feature type="compositionally biased region" description="Low complexity" evidence="3">
    <location>
        <begin position="480"/>
        <end position="490"/>
    </location>
</feature>
<dbReference type="Gene3D" id="1.20.120.790">
    <property type="entry name" value="Heat shock protein 90, C-terminal domain"/>
    <property type="match status" value="1"/>
</dbReference>
<protein>
    <submittedName>
        <fullName evidence="4">Uncharacterized protein</fullName>
    </submittedName>
</protein>
<feature type="compositionally biased region" description="Pro residues" evidence="3">
    <location>
        <begin position="496"/>
        <end position="513"/>
    </location>
</feature>
<evidence type="ECO:0000256" key="2">
    <source>
        <dbReference type="ARBA" id="ARBA00023186"/>
    </source>
</evidence>
<organism evidence="4 5">
    <name type="scientific">Prorocentrum cordatum</name>
    <dbReference type="NCBI Taxonomy" id="2364126"/>
    <lineage>
        <taxon>Eukaryota</taxon>
        <taxon>Sar</taxon>
        <taxon>Alveolata</taxon>
        <taxon>Dinophyceae</taxon>
        <taxon>Prorocentrales</taxon>
        <taxon>Prorocentraceae</taxon>
        <taxon>Prorocentrum</taxon>
    </lineage>
</organism>
<dbReference type="InterPro" id="IPR037196">
    <property type="entry name" value="HSP90_C"/>
</dbReference>
<dbReference type="InterPro" id="IPR020568">
    <property type="entry name" value="Ribosomal_Su5_D2-typ_SF"/>
</dbReference>
<keyword evidence="5" id="KW-1185">Reference proteome</keyword>
<dbReference type="InterPro" id="IPR001404">
    <property type="entry name" value="Hsp90_fam"/>
</dbReference>
<name>A0ABN9WYN7_9DINO</name>
<evidence type="ECO:0000313" key="5">
    <source>
        <dbReference type="Proteomes" id="UP001189429"/>
    </source>
</evidence>
<dbReference type="PANTHER" id="PTHR11528">
    <property type="entry name" value="HEAT SHOCK PROTEIN 90 FAMILY MEMBER"/>
    <property type="match status" value="1"/>
</dbReference>
<keyword evidence="2" id="KW-0143">Chaperone</keyword>
<dbReference type="EMBL" id="CAUYUJ010019388">
    <property type="protein sequence ID" value="CAK0890751.1"/>
    <property type="molecule type" value="Genomic_DNA"/>
</dbReference>
<feature type="region of interest" description="Disordered" evidence="3">
    <location>
        <begin position="52"/>
        <end position="110"/>
    </location>
</feature>
<feature type="compositionally biased region" description="Low complexity" evidence="3">
    <location>
        <begin position="52"/>
        <end position="76"/>
    </location>
</feature>
<sequence>GGAYAQPGLGGPPGIAPPGAYPGYAAPPQHAAFYPGVAPHGPGYPGAPGAPGCTPGAGALQPPGGPTPSAGYPAQGGPAGYPPPGPTPGGYPPYQGGHPPPGTWSGAALGGQGVHALRSGLARGQLGERVAGRHPERARALPLALDADGGLGQALLLGLCIGGHVSLRWGGPRRLGGRDFSASMRIRAALASTSAPSGTLTRDAADVARPGEADLLAALLGGCGSCRARPAAVIKKNLVKKCLEMFAEIAEKKDDYKKFYEQFGKCLKLGVHEDSTNRTKVAELMRYHTSKSGDEMISLKVLYMTDPIDEYSVQQLKEFDGKKLKSTTKEGLDLEDEDEKKKLEELKAEFEPLTKLMKEVLGDKVEKRQSGRAPHRGGRACRGHGRHAVWQPPAAATGGAGRCPPAHGAPQAPAAAGGGYSNAAPPPGSYPGSYPYGGVGGAYPASYPSSEPASGSGGPVGSYFGPPRPEHAPGPGGAHAGTQPAAAGPQPGMPGGAPPPHPGQPQGYPPAGYPPHQGAPAEVQPAPQPGCAAQLSPQGAPGGWGAPVQAPPSAAPPQPAAWGPPQQPAAGAAPAAAAAAAPVDPYAQGAYPCSAYGMGAQPAQAAAPGACDPYAP</sequence>
<feature type="non-terminal residue" evidence="4">
    <location>
        <position position="1"/>
    </location>
</feature>
<proteinExistence type="inferred from homology"/>
<feature type="compositionally biased region" description="Basic residues" evidence="3">
    <location>
        <begin position="373"/>
        <end position="387"/>
    </location>
</feature>
<gene>
    <name evidence="4" type="ORF">PCOR1329_LOCUS70860</name>
</gene>
<feature type="region of interest" description="Disordered" evidence="3">
    <location>
        <begin position="361"/>
        <end position="420"/>
    </location>
</feature>
<comment type="similarity">
    <text evidence="1">Belongs to the heat shock protein 90 family.</text>
</comment>
<feature type="compositionally biased region" description="Low complexity" evidence="3">
    <location>
        <begin position="560"/>
        <end position="581"/>
    </location>
</feature>
<feature type="compositionally biased region" description="Pro residues" evidence="3">
    <location>
        <begin position="549"/>
        <end position="559"/>
    </location>
</feature>
<feature type="region of interest" description="Disordered" evidence="3">
    <location>
        <begin position="448"/>
        <end position="581"/>
    </location>
</feature>
<feature type="compositionally biased region" description="Pro residues" evidence="3">
    <location>
        <begin position="80"/>
        <end position="91"/>
    </location>
</feature>
<accession>A0ABN9WYN7</accession>
<evidence type="ECO:0000256" key="3">
    <source>
        <dbReference type="SAM" id="MobiDB-lite"/>
    </source>
</evidence>
<reference evidence="4" key="1">
    <citation type="submission" date="2023-10" db="EMBL/GenBank/DDBJ databases">
        <authorList>
            <person name="Chen Y."/>
            <person name="Shah S."/>
            <person name="Dougan E. K."/>
            <person name="Thang M."/>
            <person name="Chan C."/>
        </authorList>
    </citation>
    <scope>NUCLEOTIDE SEQUENCE [LARGE SCALE GENOMIC DNA]</scope>
</reference>